<evidence type="ECO:0000313" key="3">
    <source>
        <dbReference type="Proteomes" id="UP000016568"/>
    </source>
</evidence>
<gene>
    <name evidence="2" type="ORF">NT2_04_01880</name>
</gene>
<name>U2Y6I2_9SPHN</name>
<dbReference type="EMBL" id="BASZ01000004">
    <property type="protein sequence ID" value="GAD48776.1"/>
    <property type="molecule type" value="Genomic_DNA"/>
</dbReference>
<comment type="caution">
    <text evidence="2">The sequence shown here is derived from an EMBL/GenBank/DDBJ whole genome shotgun (WGS) entry which is preliminary data.</text>
</comment>
<protein>
    <submittedName>
        <fullName evidence="2">Uncharacterized protein</fullName>
    </submittedName>
</protein>
<sequence length="77" mass="8311">MLAAASKEGQTCPHPASDGGRARRVEEMEENNHRTGAEAECEIAIYIVFNPDHGNQSVCCFSKRRAAPDALARLALA</sequence>
<reference evidence="2 3" key="1">
    <citation type="submission" date="2013-09" db="EMBL/GenBank/DDBJ databases">
        <title>Whole genome shotgun sequence of Novosphingobium tardaugens NBRC 16725.</title>
        <authorList>
            <person name="Isaki S."/>
            <person name="Hosoyama A."/>
            <person name="Tsuchikane K."/>
            <person name="Katsumata H."/>
            <person name="Ando Y."/>
            <person name="Yamazaki S."/>
            <person name="Fujita N."/>
        </authorList>
    </citation>
    <scope>NUCLEOTIDE SEQUENCE [LARGE SCALE GENOMIC DNA]</scope>
    <source>
        <strain evidence="2 3">NBRC 16725</strain>
    </source>
</reference>
<dbReference type="RefSeq" id="WP_021689683.1">
    <property type="nucleotide sequence ID" value="NZ_BASZ01000004.1"/>
</dbReference>
<feature type="region of interest" description="Disordered" evidence="1">
    <location>
        <begin position="1"/>
        <end position="34"/>
    </location>
</feature>
<proteinExistence type="predicted"/>
<accession>U2Y6I2</accession>
<evidence type="ECO:0000256" key="1">
    <source>
        <dbReference type="SAM" id="MobiDB-lite"/>
    </source>
</evidence>
<dbReference type="KEGG" id="ntd:EGO55_09345"/>
<organism evidence="2 3">
    <name type="scientific">Caenibius tardaugens NBRC 16725</name>
    <dbReference type="NCBI Taxonomy" id="1219035"/>
    <lineage>
        <taxon>Bacteria</taxon>
        <taxon>Pseudomonadati</taxon>
        <taxon>Pseudomonadota</taxon>
        <taxon>Alphaproteobacteria</taxon>
        <taxon>Sphingomonadales</taxon>
        <taxon>Erythrobacteraceae</taxon>
        <taxon>Caenibius</taxon>
    </lineage>
</organism>
<feature type="compositionally biased region" description="Basic and acidic residues" evidence="1">
    <location>
        <begin position="20"/>
        <end position="34"/>
    </location>
</feature>
<dbReference type="AlphaFoldDB" id="U2Y6I2"/>
<keyword evidence="3" id="KW-1185">Reference proteome</keyword>
<evidence type="ECO:0000313" key="2">
    <source>
        <dbReference type="EMBL" id="GAD48776.1"/>
    </source>
</evidence>
<dbReference type="Proteomes" id="UP000016568">
    <property type="component" value="Unassembled WGS sequence"/>
</dbReference>